<evidence type="ECO:0000313" key="1">
    <source>
        <dbReference type="EMBL" id="VAV96335.1"/>
    </source>
</evidence>
<accession>A0A3B0SN96</accession>
<reference evidence="1" key="1">
    <citation type="submission" date="2018-06" db="EMBL/GenBank/DDBJ databases">
        <authorList>
            <person name="Zhirakovskaya E."/>
        </authorList>
    </citation>
    <scope>NUCLEOTIDE SEQUENCE</scope>
</reference>
<dbReference type="InterPro" id="IPR006311">
    <property type="entry name" value="TAT_signal"/>
</dbReference>
<dbReference type="PROSITE" id="PS51318">
    <property type="entry name" value="TAT"/>
    <property type="match status" value="1"/>
</dbReference>
<proteinExistence type="predicted"/>
<gene>
    <name evidence="1" type="ORF">MNBD_ALPHA08-716</name>
</gene>
<organism evidence="1">
    <name type="scientific">hydrothermal vent metagenome</name>
    <dbReference type="NCBI Taxonomy" id="652676"/>
    <lineage>
        <taxon>unclassified sequences</taxon>
        <taxon>metagenomes</taxon>
        <taxon>ecological metagenomes</taxon>
    </lineage>
</organism>
<dbReference type="EMBL" id="UOEC01000132">
    <property type="protein sequence ID" value="VAV96335.1"/>
    <property type="molecule type" value="Genomic_DNA"/>
</dbReference>
<dbReference type="AlphaFoldDB" id="A0A3B0SN96"/>
<protein>
    <submittedName>
        <fullName evidence="1">Uncharacterized protein</fullName>
    </submittedName>
</protein>
<name>A0A3B0SN96_9ZZZZ</name>
<sequence>MQTMTRRQLLTTTARGAALGAAAITIGTGSATAMIATGHDSATCAHNHHALGHKLSTLIADPAIAEDVKNYAIKTASCPTCGTGIAPTGLGLAVSTWT</sequence>